<gene>
    <name evidence="2" type="ORF">UW53_C0019G0012</name>
</gene>
<evidence type="ECO:0000313" key="2">
    <source>
        <dbReference type="EMBL" id="KKT59195.1"/>
    </source>
</evidence>
<sequence>MARFPIYKIKNYLIDKKFHPRSIKYLGGGNHFNYKFKSGRRELVLRISNPKAVGAGEMFNVESEFKLLKLVEKYHVSPKPLILDKKGFSAPVLLESYIWGTPYAKLRTLDGGALKAALELIAKTSRIKISPGFFKFRYQDYSVNIKNWNQRIKEIEKIGKRYEVTKKLAGALKILSRKGAEILNTNKQALFKAWPEFIYNDIHGENMFWLKKKKAAVFVDWQKVGYGDPSFMLAVFVLAFESKASGPKREFYAKILKEYKKIRTVKNLDVLFNLRILEREIANAIWIPWHSLKTTGMLPFKNIRDYSRISRAENAIKDFALRK</sequence>
<dbReference type="Gene3D" id="3.90.1200.10">
    <property type="match status" value="1"/>
</dbReference>
<dbReference type="InterPro" id="IPR011009">
    <property type="entry name" value="Kinase-like_dom_sf"/>
</dbReference>
<evidence type="ECO:0000313" key="3">
    <source>
        <dbReference type="Proteomes" id="UP000034087"/>
    </source>
</evidence>
<dbReference type="Proteomes" id="UP000034087">
    <property type="component" value="Unassembled WGS sequence"/>
</dbReference>
<name>A0A0G1IJ59_9BACT</name>
<reference evidence="2 3" key="1">
    <citation type="journal article" date="2015" name="Nature">
        <title>rRNA introns, odd ribosomes, and small enigmatic genomes across a large radiation of phyla.</title>
        <authorList>
            <person name="Brown C.T."/>
            <person name="Hug L.A."/>
            <person name="Thomas B.C."/>
            <person name="Sharon I."/>
            <person name="Castelle C.J."/>
            <person name="Singh A."/>
            <person name="Wilkins M.J."/>
            <person name="Williams K.H."/>
            <person name="Banfield J.F."/>
        </authorList>
    </citation>
    <scope>NUCLEOTIDE SEQUENCE [LARGE SCALE GENOMIC DNA]</scope>
</reference>
<organism evidence="2 3">
    <name type="scientific">Candidatus Giovannonibacteria bacterium GW2011_GWA1_44_25</name>
    <dbReference type="NCBI Taxonomy" id="1618645"/>
    <lineage>
        <taxon>Bacteria</taxon>
        <taxon>Candidatus Giovannoniibacteriota</taxon>
    </lineage>
</organism>
<feature type="domain" description="Aminoglycoside phosphotransferase" evidence="1">
    <location>
        <begin position="23"/>
        <end position="245"/>
    </location>
</feature>
<dbReference type="Pfam" id="PF01636">
    <property type="entry name" value="APH"/>
    <property type="match status" value="1"/>
</dbReference>
<evidence type="ECO:0000259" key="1">
    <source>
        <dbReference type="Pfam" id="PF01636"/>
    </source>
</evidence>
<proteinExistence type="predicted"/>
<comment type="caution">
    <text evidence="2">The sequence shown here is derived from an EMBL/GenBank/DDBJ whole genome shotgun (WGS) entry which is preliminary data.</text>
</comment>
<dbReference type="InterPro" id="IPR002575">
    <property type="entry name" value="Aminoglycoside_PTrfase"/>
</dbReference>
<protein>
    <recommendedName>
        <fullName evidence="1">Aminoglycoside phosphotransferase domain-containing protein</fullName>
    </recommendedName>
</protein>
<dbReference type="EMBL" id="LCIR01000019">
    <property type="protein sequence ID" value="KKT59195.1"/>
    <property type="molecule type" value="Genomic_DNA"/>
</dbReference>
<accession>A0A0G1IJ59</accession>
<dbReference type="SUPFAM" id="SSF56112">
    <property type="entry name" value="Protein kinase-like (PK-like)"/>
    <property type="match status" value="1"/>
</dbReference>
<dbReference type="AlphaFoldDB" id="A0A0G1IJ59"/>